<keyword evidence="8" id="KW-1185">Reference proteome</keyword>
<dbReference type="EMBL" id="JBFDAA010000014">
    <property type="protein sequence ID" value="KAL1122250.1"/>
    <property type="molecule type" value="Genomic_DNA"/>
</dbReference>
<keyword evidence="2 5" id="KW-0812">Transmembrane</keyword>
<feature type="transmembrane region" description="Helical" evidence="5">
    <location>
        <begin position="439"/>
        <end position="461"/>
    </location>
</feature>
<evidence type="ECO:0000313" key="7">
    <source>
        <dbReference type="EMBL" id="KAL1122250.1"/>
    </source>
</evidence>
<feature type="transmembrane region" description="Helical" evidence="5">
    <location>
        <begin position="12"/>
        <end position="35"/>
    </location>
</feature>
<reference evidence="7 8" key="1">
    <citation type="submission" date="2024-07" db="EMBL/GenBank/DDBJ databases">
        <title>Chromosome-level genome assembly of the water stick insect Ranatra chinensis (Heteroptera: Nepidae).</title>
        <authorList>
            <person name="Liu X."/>
        </authorList>
    </citation>
    <scope>NUCLEOTIDE SEQUENCE [LARGE SCALE GENOMIC DNA]</scope>
    <source>
        <strain evidence="7">Cailab_2021Rc</strain>
        <tissue evidence="7">Muscle</tissue>
    </source>
</reference>
<dbReference type="GO" id="GO:0016020">
    <property type="term" value="C:membrane"/>
    <property type="evidence" value="ECO:0007669"/>
    <property type="project" value="UniProtKB-SubCell"/>
</dbReference>
<comment type="caution">
    <text evidence="7">The sequence shown here is derived from an EMBL/GenBank/DDBJ whole genome shotgun (WGS) entry which is preliminary data.</text>
</comment>
<dbReference type="SUPFAM" id="SSF103473">
    <property type="entry name" value="MFS general substrate transporter"/>
    <property type="match status" value="1"/>
</dbReference>
<feature type="transmembrane region" description="Helical" evidence="5">
    <location>
        <begin position="47"/>
        <end position="65"/>
    </location>
</feature>
<dbReference type="InterPro" id="IPR050549">
    <property type="entry name" value="MFS_Trehalose_Transporter"/>
</dbReference>
<keyword evidence="4 5" id="KW-0472">Membrane</keyword>
<name>A0ABD0Y4C9_9HEMI</name>
<dbReference type="InterPro" id="IPR003663">
    <property type="entry name" value="Sugar/inositol_transpt"/>
</dbReference>
<dbReference type="InterPro" id="IPR020846">
    <property type="entry name" value="MFS_dom"/>
</dbReference>
<sequence>FIEVCLQVVASCIALGTTIQSGICLSFSAVLIPQLTQEFSGFTKVEASWIASLSAIAIPLGALLVGPIMDAIGRRKTCTLACVPLFVSWIVTYTAPALWPIYLARVLMGFGAGLTTAAVVYTAEVSCVEFRPALLCLNSVTVALGILLTTVLGVQVHWRTACLCFAALAAINCALTLLTPESPYWLVHFTRPQRGFQEAKKAVGWLNRPPWLFQAEWKLLQDSYKSREAAPTVGLKSKLSDTLKMFTDRSCLAPLRILLIVFAFQQLSGVYIIIFYAVNIFQSIGGQFGASVDEYTATAAMGVIRFLMSTLTVFLARRLGRRVLMSVSSVGMALMCLSVAVAQYSAGNAAVDFLTGVTSGPTSTEVTRNEPHRWITLVSLLLFVCAAAVGHMAIPWVLMSEILPIKMRGIGNGLLVSYAYVLMFGVIKTFPYLLDSLGLATVFLGYGVIATACIFYIYFYLPETFGKSFAEIAKQFEK</sequence>
<dbReference type="PROSITE" id="PS00216">
    <property type="entry name" value="SUGAR_TRANSPORT_1"/>
    <property type="match status" value="1"/>
</dbReference>
<dbReference type="InterPro" id="IPR036259">
    <property type="entry name" value="MFS_trans_sf"/>
</dbReference>
<keyword evidence="3 5" id="KW-1133">Transmembrane helix</keyword>
<feature type="non-terminal residue" evidence="7">
    <location>
        <position position="1"/>
    </location>
</feature>
<feature type="transmembrane region" description="Helical" evidence="5">
    <location>
        <begin position="158"/>
        <end position="178"/>
    </location>
</feature>
<evidence type="ECO:0000256" key="4">
    <source>
        <dbReference type="ARBA" id="ARBA00023136"/>
    </source>
</evidence>
<feature type="transmembrane region" description="Helical" evidence="5">
    <location>
        <begin position="297"/>
        <end position="316"/>
    </location>
</feature>
<evidence type="ECO:0000256" key="5">
    <source>
        <dbReference type="SAM" id="Phobius"/>
    </source>
</evidence>
<dbReference type="Proteomes" id="UP001558652">
    <property type="component" value="Unassembled WGS sequence"/>
</dbReference>
<feature type="transmembrane region" description="Helical" evidence="5">
    <location>
        <begin position="323"/>
        <end position="344"/>
    </location>
</feature>
<dbReference type="AlphaFoldDB" id="A0ABD0Y4C9"/>
<protein>
    <recommendedName>
        <fullName evidence="6">Major facilitator superfamily (MFS) profile domain-containing protein</fullName>
    </recommendedName>
</protein>
<proteinExistence type="predicted"/>
<dbReference type="PRINTS" id="PR00171">
    <property type="entry name" value="SUGRTRNSPORT"/>
</dbReference>
<dbReference type="PANTHER" id="PTHR48021:SF32">
    <property type="entry name" value="FACILITATED TREHALOSE TRANSPORTER TRET1-2 HOMOLOG-LIKE PROTEIN"/>
    <property type="match status" value="1"/>
</dbReference>
<dbReference type="InterPro" id="IPR005829">
    <property type="entry name" value="Sugar_transporter_CS"/>
</dbReference>
<evidence type="ECO:0000256" key="1">
    <source>
        <dbReference type="ARBA" id="ARBA00004141"/>
    </source>
</evidence>
<evidence type="ECO:0000256" key="3">
    <source>
        <dbReference type="ARBA" id="ARBA00022989"/>
    </source>
</evidence>
<feature type="transmembrane region" description="Helical" evidence="5">
    <location>
        <begin position="255"/>
        <end position="277"/>
    </location>
</feature>
<feature type="transmembrane region" description="Helical" evidence="5">
    <location>
        <begin position="374"/>
        <end position="398"/>
    </location>
</feature>
<feature type="transmembrane region" description="Helical" evidence="5">
    <location>
        <begin position="410"/>
        <end position="427"/>
    </location>
</feature>
<accession>A0ABD0Y4C9</accession>
<gene>
    <name evidence="7" type="ORF">AAG570_003655</name>
</gene>
<dbReference type="PANTHER" id="PTHR48021">
    <property type="match status" value="1"/>
</dbReference>
<evidence type="ECO:0000256" key="2">
    <source>
        <dbReference type="ARBA" id="ARBA00022692"/>
    </source>
</evidence>
<dbReference type="Pfam" id="PF00083">
    <property type="entry name" value="Sugar_tr"/>
    <property type="match status" value="1"/>
</dbReference>
<dbReference type="PROSITE" id="PS50850">
    <property type="entry name" value="MFS"/>
    <property type="match status" value="1"/>
</dbReference>
<feature type="transmembrane region" description="Helical" evidence="5">
    <location>
        <begin position="133"/>
        <end position="152"/>
    </location>
</feature>
<comment type="subcellular location">
    <subcellularLocation>
        <location evidence="1">Membrane</location>
        <topology evidence="1">Multi-pass membrane protein</topology>
    </subcellularLocation>
</comment>
<evidence type="ECO:0000259" key="6">
    <source>
        <dbReference type="PROSITE" id="PS50850"/>
    </source>
</evidence>
<feature type="transmembrane region" description="Helical" evidence="5">
    <location>
        <begin position="101"/>
        <end position="121"/>
    </location>
</feature>
<dbReference type="FunFam" id="1.20.1250.20:FF:000249">
    <property type="entry name" value="facilitated trehalose transporter Tret1"/>
    <property type="match status" value="1"/>
</dbReference>
<evidence type="ECO:0000313" key="8">
    <source>
        <dbReference type="Proteomes" id="UP001558652"/>
    </source>
</evidence>
<dbReference type="InterPro" id="IPR005828">
    <property type="entry name" value="MFS_sugar_transport-like"/>
</dbReference>
<feature type="transmembrane region" description="Helical" evidence="5">
    <location>
        <begin position="77"/>
        <end position="95"/>
    </location>
</feature>
<organism evidence="7 8">
    <name type="scientific">Ranatra chinensis</name>
    <dbReference type="NCBI Taxonomy" id="642074"/>
    <lineage>
        <taxon>Eukaryota</taxon>
        <taxon>Metazoa</taxon>
        <taxon>Ecdysozoa</taxon>
        <taxon>Arthropoda</taxon>
        <taxon>Hexapoda</taxon>
        <taxon>Insecta</taxon>
        <taxon>Pterygota</taxon>
        <taxon>Neoptera</taxon>
        <taxon>Paraneoptera</taxon>
        <taxon>Hemiptera</taxon>
        <taxon>Heteroptera</taxon>
        <taxon>Panheteroptera</taxon>
        <taxon>Nepomorpha</taxon>
        <taxon>Nepidae</taxon>
        <taxon>Ranatrinae</taxon>
        <taxon>Ranatra</taxon>
    </lineage>
</organism>
<dbReference type="Gene3D" id="1.20.1250.20">
    <property type="entry name" value="MFS general substrate transporter like domains"/>
    <property type="match status" value="1"/>
</dbReference>
<feature type="domain" description="Major facilitator superfamily (MFS) profile" evidence="6">
    <location>
        <begin position="1"/>
        <end position="465"/>
    </location>
</feature>